<dbReference type="InterPro" id="IPR036928">
    <property type="entry name" value="AS_sf"/>
</dbReference>
<feature type="domain" description="Amidase" evidence="2">
    <location>
        <begin position="25"/>
        <end position="436"/>
    </location>
</feature>
<dbReference type="GO" id="GO:0003824">
    <property type="term" value="F:catalytic activity"/>
    <property type="evidence" value="ECO:0007669"/>
    <property type="project" value="InterPro"/>
</dbReference>
<dbReference type="SUPFAM" id="SSF75304">
    <property type="entry name" value="Amidase signature (AS) enzymes"/>
    <property type="match status" value="1"/>
</dbReference>
<evidence type="ECO:0000313" key="3">
    <source>
        <dbReference type="EMBL" id="NEA89853.1"/>
    </source>
</evidence>
<name>A0A6G3R277_9ACTN</name>
<gene>
    <name evidence="3" type="ORF">G3I53_28380</name>
</gene>
<dbReference type="Pfam" id="PF01425">
    <property type="entry name" value="Amidase"/>
    <property type="match status" value="1"/>
</dbReference>
<protein>
    <submittedName>
        <fullName evidence="3">Amidase</fullName>
    </submittedName>
</protein>
<proteinExistence type="inferred from homology"/>
<sequence>MTSWAGRTAVEIATAVREKRVTPREVVADHLARIERLDGRVGAFRVVRAQAALAEADEVAARGDLAELPLAGVPVAVKDNLAVRGESMRVGSAATPDTPAGQDHETVARLRAAGAVVVGLTHVPELCVFGTTDGVHGTSRNPWDPARSAGGSSGGSAAAVAAGMVPLALGNDGMGSLRIPAANCGLVTIKPGLGVVPAGIGDGDWFGLSENGPLATTVEDTRLMLAVLAGTGTPSDAGDAAAPDAGAGTLRIAVSLRSPLLGATVSKPYAAAVREAAGALIKAGHQVRRADPPYPMSLGTTALTHWAAGTAVDARGLEKRLLARRTRVHAAIGRRCERSVRSGTGRERLRERLEPFFGEYDVLLTPALARRSPKAGPWYERGWLRNVAANSSYSPMTPPWNLTGWPAMSVPFGALPSGAPCAVQLVGGPGAEEVLLGLARQLEERHPWRRTAPLAEADR</sequence>
<comment type="similarity">
    <text evidence="1">Belongs to the amidase family.</text>
</comment>
<accession>A0A6G3R277</accession>
<dbReference type="PANTHER" id="PTHR11895:SF7">
    <property type="entry name" value="GLUTAMYL-TRNA(GLN) AMIDOTRANSFERASE SUBUNIT A, MITOCHONDRIAL"/>
    <property type="match status" value="1"/>
</dbReference>
<evidence type="ECO:0000256" key="1">
    <source>
        <dbReference type="ARBA" id="ARBA00009199"/>
    </source>
</evidence>
<dbReference type="AlphaFoldDB" id="A0A6G3R277"/>
<dbReference type="InterPro" id="IPR023631">
    <property type="entry name" value="Amidase_dom"/>
</dbReference>
<dbReference type="RefSeq" id="WP_164438924.1">
    <property type="nucleotide sequence ID" value="NZ_JAAGMD010000789.1"/>
</dbReference>
<dbReference type="PANTHER" id="PTHR11895">
    <property type="entry name" value="TRANSAMIDASE"/>
    <property type="match status" value="1"/>
</dbReference>
<dbReference type="InterPro" id="IPR000120">
    <property type="entry name" value="Amidase"/>
</dbReference>
<dbReference type="Gene3D" id="3.90.1300.10">
    <property type="entry name" value="Amidase signature (AS) domain"/>
    <property type="match status" value="1"/>
</dbReference>
<comment type="caution">
    <text evidence="3">The sequence shown here is derived from an EMBL/GenBank/DDBJ whole genome shotgun (WGS) entry which is preliminary data.</text>
</comment>
<dbReference type="EMBL" id="JAAGMD010000789">
    <property type="protein sequence ID" value="NEA89853.1"/>
    <property type="molecule type" value="Genomic_DNA"/>
</dbReference>
<organism evidence="3">
    <name type="scientific">Streptomyces sp. SID14436</name>
    <dbReference type="NCBI Taxonomy" id="2706070"/>
    <lineage>
        <taxon>Bacteria</taxon>
        <taxon>Bacillati</taxon>
        <taxon>Actinomycetota</taxon>
        <taxon>Actinomycetes</taxon>
        <taxon>Kitasatosporales</taxon>
        <taxon>Streptomycetaceae</taxon>
        <taxon>Streptomyces</taxon>
    </lineage>
</organism>
<reference evidence="3" key="1">
    <citation type="submission" date="2020-01" db="EMBL/GenBank/DDBJ databases">
        <title>Insect and environment-associated Actinomycetes.</title>
        <authorList>
            <person name="Currrie C."/>
            <person name="Chevrette M."/>
            <person name="Carlson C."/>
            <person name="Stubbendieck R."/>
            <person name="Wendt-Pienkowski E."/>
        </authorList>
    </citation>
    <scope>NUCLEOTIDE SEQUENCE</scope>
    <source>
        <strain evidence="3">SID14436</strain>
    </source>
</reference>
<evidence type="ECO:0000259" key="2">
    <source>
        <dbReference type="Pfam" id="PF01425"/>
    </source>
</evidence>